<accession>A0A5P8VW78</accession>
<proteinExistence type="predicted"/>
<keyword evidence="2" id="KW-1185">Reference proteome</keyword>
<evidence type="ECO:0000313" key="2">
    <source>
        <dbReference type="Proteomes" id="UP000326678"/>
    </source>
</evidence>
<dbReference type="Proteomes" id="UP000326678">
    <property type="component" value="Chromosome Gxm1"/>
</dbReference>
<dbReference type="AlphaFoldDB" id="A0A5P8VW78"/>
<gene>
    <name evidence="1" type="ORF">GXM_02082</name>
</gene>
<sequence length="38" mass="4666">MSNDKLLKVYAARKLLNFLKYSTFLHLACEFWVVMWER</sequence>
<protein>
    <submittedName>
        <fullName evidence="1">Uncharacterized protein</fullName>
    </submittedName>
</protein>
<reference evidence="1 2" key="1">
    <citation type="submission" date="2019-10" db="EMBL/GenBank/DDBJ databases">
        <title>Genomic and transcriptomic insights into the perfect genentic adaptation of a filamentous nitrogen-fixing cyanobacterium to rice fields.</title>
        <authorList>
            <person name="Chen Z."/>
        </authorList>
    </citation>
    <scope>NUCLEOTIDE SEQUENCE [LARGE SCALE GENOMIC DNA]</scope>
    <source>
        <strain evidence="1">CCNUC1</strain>
    </source>
</reference>
<dbReference type="KEGG" id="nsh:GXM_02082"/>
<evidence type="ECO:0000313" key="1">
    <source>
        <dbReference type="EMBL" id="QFS44607.1"/>
    </source>
</evidence>
<name>A0A5P8VW78_9NOSO</name>
<organism evidence="1 2">
    <name type="scientific">Nostoc sphaeroides CCNUC1</name>
    <dbReference type="NCBI Taxonomy" id="2653204"/>
    <lineage>
        <taxon>Bacteria</taxon>
        <taxon>Bacillati</taxon>
        <taxon>Cyanobacteriota</taxon>
        <taxon>Cyanophyceae</taxon>
        <taxon>Nostocales</taxon>
        <taxon>Nostocaceae</taxon>
        <taxon>Nostoc</taxon>
    </lineage>
</organism>
<dbReference type="EMBL" id="CP045226">
    <property type="protein sequence ID" value="QFS44607.1"/>
    <property type="molecule type" value="Genomic_DNA"/>
</dbReference>